<dbReference type="InterPro" id="IPR003339">
    <property type="entry name" value="ABC/ECF_trnsptr_transmembrane"/>
</dbReference>
<proteinExistence type="predicted"/>
<evidence type="ECO:0000256" key="5">
    <source>
        <dbReference type="SAM" id="Phobius"/>
    </source>
</evidence>
<evidence type="ECO:0000313" key="7">
    <source>
        <dbReference type="Proteomes" id="UP000274907"/>
    </source>
</evidence>
<evidence type="ECO:0000313" key="6">
    <source>
        <dbReference type="EMBL" id="RSZ65450.1"/>
    </source>
</evidence>
<protein>
    <submittedName>
        <fullName evidence="6">ABC transporter permease</fullName>
    </submittedName>
</protein>
<reference evidence="6 7" key="1">
    <citation type="submission" date="2018-12" db="EMBL/GenBank/DDBJ databases">
        <title>YIM 101343 draft genome.</title>
        <authorList>
            <person name="Chen X."/>
        </authorList>
    </citation>
    <scope>NUCLEOTIDE SEQUENCE [LARGE SCALE GENOMIC DNA]</scope>
    <source>
        <strain evidence="6 7">YIM 101343</strain>
    </source>
</reference>
<dbReference type="EMBL" id="RXHJ01000002">
    <property type="protein sequence ID" value="RSZ65450.1"/>
    <property type="molecule type" value="Genomic_DNA"/>
</dbReference>
<sequence>MGSARVTVHPFSALVAGASAWILVLGINTWQFSLAVTATAWALGTWHTRNASVIATTVLLAAPTGLSMLLVHAPYGTQRLAPLLTLDGLGTAGTLTARFTALMAAFLTAAACIRVTELAKALQVSPLGVRLAYVVTAALQLLPQARRTVTQVRDANRLAGRRIHVGTVLPAVVVPVMTHLLTANVQKSAVLETTGLDLPGRRTLLRPVPDSRTQQAFRVLMPLLAVVGVLL</sequence>
<keyword evidence="2 5" id="KW-0812">Transmembrane</keyword>
<dbReference type="Proteomes" id="UP000274907">
    <property type="component" value="Unassembled WGS sequence"/>
</dbReference>
<evidence type="ECO:0000256" key="4">
    <source>
        <dbReference type="ARBA" id="ARBA00023136"/>
    </source>
</evidence>
<dbReference type="GO" id="GO:0005886">
    <property type="term" value="C:plasma membrane"/>
    <property type="evidence" value="ECO:0007669"/>
    <property type="project" value="UniProtKB-ARBA"/>
</dbReference>
<dbReference type="AlphaFoldDB" id="A0A3S0A116"/>
<keyword evidence="4 5" id="KW-0472">Membrane</keyword>
<feature type="transmembrane region" description="Helical" evidence="5">
    <location>
        <begin position="95"/>
        <end position="115"/>
    </location>
</feature>
<feature type="transmembrane region" description="Helical" evidence="5">
    <location>
        <begin position="20"/>
        <end position="41"/>
    </location>
</feature>
<comment type="subcellular location">
    <subcellularLocation>
        <location evidence="1">Membrane</location>
        <topology evidence="1">Multi-pass membrane protein</topology>
    </subcellularLocation>
</comment>
<dbReference type="OrthoDB" id="4409240at2"/>
<keyword evidence="3 5" id="KW-1133">Transmembrane helix</keyword>
<dbReference type="RefSeq" id="WP_126119545.1">
    <property type="nucleotide sequence ID" value="NZ_RXHJ01000002.1"/>
</dbReference>
<evidence type="ECO:0000256" key="3">
    <source>
        <dbReference type="ARBA" id="ARBA00022989"/>
    </source>
</evidence>
<evidence type="ECO:0000256" key="1">
    <source>
        <dbReference type="ARBA" id="ARBA00004141"/>
    </source>
</evidence>
<keyword evidence="7" id="KW-1185">Reference proteome</keyword>
<dbReference type="CDD" id="cd16914">
    <property type="entry name" value="EcfT"/>
    <property type="match status" value="1"/>
</dbReference>
<accession>A0A3S0A116</accession>
<feature type="transmembrane region" description="Helical" evidence="5">
    <location>
        <begin position="53"/>
        <end position="75"/>
    </location>
</feature>
<comment type="caution">
    <text evidence="6">The sequence shown here is derived from an EMBL/GenBank/DDBJ whole genome shotgun (WGS) entry which is preliminary data.</text>
</comment>
<evidence type="ECO:0000256" key="2">
    <source>
        <dbReference type="ARBA" id="ARBA00022692"/>
    </source>
</evidence>
<name>A0A3S0A116_9CORY</name>
<organism evidence="6 7">
    <name type="scientific">Corynebacterium hylobatis</name>
    <dbReference type="NCBI Taxonomy" id="1859290"/>
    <lineage>
        <taxon>Bacteria</taxon>
        <taxon>Bacillati</taxon>
        <taxon>Actinomycetota</taxon>
        <taxon>Actinomycetes</taxon>
        <taxon>Mycobacteriales</taxon>
        <taxon>Corynebacteriaceae</taxon>
        <taxon>Corynebacterium</taxon>
    </lineage>
</organism>
<gene>
    <name evidence="6" type="ORF">EAH68_01435</name>
</gene>